<dbReference type="AlphaFoldDB" id="A0A5B7D5K4"/>
<reference evidence="1 2" key="1">
    <citation type="submission" date="2019-05" db="EMBL/GenBank/DDBJ databases">
        <title>Another draft genome of Portunus trituberculatus and its Hox gene families provides insights of decapod evolution.</title>
        <authorList>
            <person name="Jeong J.-H."/>
            <person name="Song I."/>
            <person name="Kim S."/>
            <person name="Choi T."/>
            <person name="Kim D."/>
            <person name="Ryu S."/>
            <person name="Kim W."/>
        </authorList>
    </citation>
    <scope>NUCLEOTIDE SEQUENCE [LARGE SCALE GENOMIC DNA]</scope>
    <source>
        <tissue evidence="1">Muscle</tissue>
    </source>
</reference>
<protein>
    <submittedName>
        <fullName evidence="1">Uncharacterized protein</fullName>
    </submittedName>
</protein>
<evidence type="ECO:0000313" key="2">
    <source>
        <dbReference type="Proteomes" id="UP000324222"/>
    </source>
</evidence>
<sequence length="98" mass="10685">MSTTPKLVLFMPVSSEKVFLESQGYAAVCWRYTGILFRILLHLFSGSAMLCARNAITGSGTFDGILFPVTASFLSCLSRATGNDAVQKFGRLILSRID</sequence>
<dbReference type="Proteomes" id="UP000324222">
    <property type="component" value="Unassembled WGS sequence"/>
</dbReference>
<dbReference type="EMBL" id="VSRR010000460">
    <property type="protein sequence ID" value="MPC15873.1"/>
    <property type="molecule type" value="Genomic_DNA"/>
</dbReference>
<name>A0A5B7D5K4_PORTR</name>
<evidence type="ECO:0000313" key="1">
    <source>
        <dbReference type="EMBL" id="MPC15873.1"/>
    </source>
</evidence>
<accession>A0A5B7D5K4</accession>
<organism evidence="1 2">
    <name type="scientific">Portunus trituberculatus</name>
    <name type="common">Swimming crab</name>
    <name type="synonym">Neptunus trituberculatus</name>
    <dbReference type="NCBI Taxonomy" id="210409"/>
    <lineage>
        <taxon>Eukaryota</taxon>
        <taxon>Metazoa</taxon>
        <taxon>Ecdysozoa</taxon>
        <taxon>Arthropoda</taxon>
        <taxon>Crustacea</taxon>
        <taxon>Multicrustacea</taxon>
        <taxon>Malacostraca</taxon>
        <taxon>Eumalacostraca</taxon>
        <taxon>Eucarida</taxon>
        <taxon>Decapoda</taxon>
        <taxon>Pleocyemata</taxon>
        <taxon>Brachyura</taxon>
        <taxon>Eubrachyura</taxon>
        <taxon>Portunoidea</taxon>
        <taxon>Portunidae</taxon>
        <taxon>Portuninae</taxon>
        <taxon>Portunus</taxon>
    </lineage>
</organism>
<keyword evidence="2" id="KW-1185">Reference proteome</keyword>
<proteinExistence type="predicted"/>
<comment type="caution">
    <text evidence="1">The sequence shown here is derived from an EMBL/GenBank/DDBJ whole genome shotgun (WGS) entry which is preliminary data.</text>
</comment>
<gene>
    <name evidence="1" type="ORF">E2C01_008676</name>
</gene>